<protein>
    <recommendedName>
        <fullName evidence="3">TIGR03067 domain-containing protein</fullName>
    </recommendedName>
</protein>
<gene>
    <name evidence="1" type="ORF">HII17_17340</name>
</gene>
<evidence type="ECO:0008006" key="3">
    <source>
        <dbReference type="Google" id="ProtNLM"/>
    </source>
</evidence>
<reference evidence="1 2" key="1">
    <citation type="submission" date="2020-04" db="EMBL/GenBank/DDBJ databases">
        <title>Thalassotalea sp. M1531, isolated from the surface of marine red alga.</title>
        <authorList>
            <person name="Pang L."/>
            <person name="Lu D.-C."/>
        </authorList>
    </citation>
    <scope>NUCLEOTIDE SEQUENCE [LARGE SCALE GENOMIC DNA]</scope>
    <source>
        <strain evidence="1 2">M1531</strain>
    </source>
</reference>
<organism evidence="1 2">
    <name type="scientific">Thalassotalea algicola</name>
    <dbReference type="NCBI Taxonomy" id="2716224"/>
    <lineage>
        <taxon>Bacteria</taxon>
        <taxon>Pseudomonadati</taxon>
        <taxon>Pseudomonadota</taxon>
        <taxon>Gammaproteobacteria</taxon>
        <taxon>Alteromonadales</taxon>
        <taxon>Colwelliaceae</taxon>
        <taxon>Thalassotalea</taxon>
    </lineage>
</organism>
<sequence>MTLKNNSVKNFERQLLIGRWIRNCHDEEGNPFVEQADFYLDGSFEFCFMTMSKDGMIKEQVIELGDWGLVGDMHFTITKNEVIDEKLYAADLSNEDNYHVYRVVNLNADSFEYQHIVSKESFILKRVIDNIGHC</sequence>
<comment type="caution">
    <text evidence="1">The sequence shown here is derived from an EMBL/GenBank/DDBJ whole genome shotgun (WGS) entry which is preliminary data.</text>
</comment>
<name>A0A7Y0Q8K2_9GAMM</name>
<accession>A0A7Y0Q8K2</accession>
<evidence type="ECO:0000313" key="2">
    <source>
        <dbReference type="Proteomes" id="UP000568664"/>
    </source>
</evidence>
<dbReference type="AlphaFoldDB" id="A0A7Y0Q8K2"/>
<dbReference type="Proteomes" id="UP000568664">
    <property type="component" value="Unassembled WGS sequence"/>
</dbReference>
<dbReference type="EMBL" id="JABBXH010000007">
    <property type="protein sequence ID" value="NMP33321.1"/>
    <property type="molecule type" value="Genomic_DNA"/>
</dbReference>
<evidence type="ECO:0000313" key="1">
    <source>
        <dbReference type="EMBL" id="NMP33321.1"/>
    </source>
</evidence>
<keyword evidence="2" id="KW-1185">Reference proteome</keyword>
<proteinExistence type="predicted"/>